<keyword evidence="5" id="KW-0378">Hydrolase</keyword>
<keyword evidence="1" id="KW-0808">Transferase</keyword>
<comment type="caution">
    <text evidence="8">The sequence shown here is derived from an EMBL/GenBank/DDBJ whole genome shotgun (WGS) entry which is preliminary data.</text>
</comment>
<dbReference type="Pfam" id="PF00075">
    <property type="entry name" value="RNase_H"/>
    <property type="match status" value="1"/>
</dbReference>
<sequence>MPNITIEKATPSNPATLLAPSEAIPDSHDCVEIGTSAQQAELIALAKACELAENKTANIYTDSHYAFGAVHDFRAGWQQKGFLTSAGLQVEELLKALQLPKQVAVLKVKAHLRGGSSEVKGNTLADQAAAAAAARAAEAPTAQTCHLRVTHYSQLKDIAEMQDQCSREEKWEWIENDCKLADDKIWKFQQQILAPKALIPYLATQIHSVGHLGVFQMCSHFNTIWWARGFRKHAEEVVRGCVTCQKHNSAPPIPSVASRTPAPSGPFRELQCDFITLPKCKDYQDVITGRPMSLPGTPDLAEADVHLISDSLLTYCMALTEAKQV</sequence>
<dbReference type="Proteomes" id="UP000830375">
    <property type="component" value="Unassembled WGS sequence"/>
</dbReference>
<dbReference type="InterPro" id="IPR002156">
    <property type="entry name" value="RNaseH_domain"/>
</dbReference>
<evidence type="ECO:0000313" key="9">
    <source>
        <dbReference type="Proteomes" id="UP000830375"/>
    </source>
</evidence>
<proteinExistence type="predicted"/>
<keyword evidence="9" id="KW-1185">Reference proteome</keyword>
<protein>
    <recommendedName>
        <fullName evidence="7">RNase H type-1 domain-containing protein</fullName>
    </recommendedName>
</protein>
<evidence type="ECO:0000313" key="8">
    <source>
        <dbReference type="EMBL" id="KAI2661130.1"/>
    </source>
</evidence>
<gene>
    <name evidence="8" type="ORF">H4Q32_030171</name>
</gene>
<dbReference type="PANTHER" id="PTHR41694">
    <property type="entry name" value="ENDOGENOUS RETROVIRUS GROUP K MEMBER POL PROTEIN"/>
    <property type="match status" value="1"/>
</dbReference>
<dbReference type="InterPro" id="IPR041588">
    <property type="entry name" value="Integrase_H2C2"/>
</dbReference>
<dbReference type="EMBL" id="JACTAM010000009">
    <property type="protein sequence ID" value="KAI2661130.1"/>
    <property type="molecule type" value="Genomic_DNA"/>
</dbReference>
<keyword evidence="2" id="KW-0548">Nucleotidyltransferase</keyword>
<evidence type="ECO:0000256" key="4">
    <source>
        <dbReference type="ARBA" id="ARBA00022759"/>
    </source>
</evidence>
<dbReference type="Gene3D" id="1.10.340.70">
    <property type="match status" value="1"/>
</dbReference>
<dbReference type="Pfam" id="PF17921">
    <property type="entry name" value="Integrase_H2C2"/>
    <property type="match status" value="1"/>
</dbReference>
<keyword evidence="3" id="KW-0540">Nuclease</keyword>
<dbReference type="PROSITE" id="PS50879">
    <property type="entry name" value="RNASE_H_1"/>
    <property type="match status" value="1"/>
</dbReference>
<dbReference type="Gene3D" id="3.30.420.10">
    <property type="entry name" value="Ribonuclease H-like superfamily/Ribonuclease H"/>
    <property type="match status" value="1"/>
</dbReference>
<dbReference type="PANTHER" id="PTHR41694:SF5">
    <property type="entry name" value="RIBONUCLEASE H"/>
    <property type="match status" value="1"/>
</dbReference>
<evidence type="ECO:0000256" key="5">
    <source>
        <dbReference type="ARBA" id="ARBA00022801"/>
    </source>
</evidence>
<organism evidence="8 9">
    <name type="scientific">Labeo rohita</name>
    <name type="common">Indian major carp</name>
    <name type="synonym">Cyprinus rohita</name>
    <dbReference type="NCBI Taxonomy" id="84645"/>
    <lineage>
        <taxon>Eukaryota</taxon>
        <taxon>Metazoa</taxon>
        <taxon>Chordata</taxon>
        <taxon>Craniata</taxon>
        <taxon>Vertebrata</taxon>
        <taxon>Euteleostomi</taxon>
        <taxon>Actinopterygii</taxon>
        <taxon>Neopterygii</taxon>
        <taxon>Teleostei</taxon>
        <taxon>Ostariophysi</taxon>
        <taxon>Cypriniformes</taxon>
        <taxon>Cyprinidae</taxon>
        <taxon>Labeoninae</taxon>
        <taxon>Labeonini</taxon>
        <taxon>Labeo</taxon>
    </lineage>
</organism>
<name>A0ABQ8MDZ9_LABRO</name>
<reference evidence="8 9" key="1">
    <citation type="submission" date="2022-01" db="EMBL/GenBank/DDBJ databases">
        <title>A high-quality chromosome-level genome assembly of rohu carp, Labeo rohita.</title>
        <authorList>
            <person name="Arick M.A. II"/>
            <person name="Hsu C.-Y."/>
            <person name="Magbanua Z."/>
            <person name="Pechanova O."/>
            <person name="Grover C."/>
            <person name="Miller E."/>
            <person name="Thrash A."/>
            <person name="Ezzel L."/>
            <person name="Alam S."/>
            <person name="Benzie J."/>
            <person name="Hamilton M."/>
            <person name="Karsi A."/>
            <person name="Lawrence M.L."/>
            <person name="Peterson D.G."/>
        </authorList>
    </citation>
    <scope>NUCLEOTIDE SEQUENCE [LARGE SCALE GENOMIC DNA]</scope>
    <source>
        <strain evidence="9">BAU-BD-2019</strain>
        <tissue evidence="8">Blood</tissue>
    </source>
</reference>
<keyword evidence="6" id="KW-0695">RNA-directed DNA polymerase</keyword>
<dbReference type="InterPro" id="IPR036397">
    <property type="entry name" value="RNaseH_sf"/>
</dbReference>
<keyword evidence="4" id="KW-0255">Endonuclease</keyword>
<feature type="domain" description="RNase H type-1" evidence="7">
    <location>
        <begin position="1"/>
        <end position="134"/>
    </location>
</feature>
<evidence type="ECO:0000256" key="1">
    <source>
        <dbReference type="ARBA" id="ARBA00022679"/>
    </source>
</evidence>
<accession>A0ABQ8MDZ9</accession>
<evidence type="ECO:0000256" key="2">
    <source>
        <dbReference type="ARBA" id="ARBA00022695"/>
    </source>
</evidence>
<evidence type="ECO:0000256" key="6">
    <source>
        <dbReference type="ARBA" id="ARBA00022918"/>
    </source>
</evidence>
<dbReference type="InterPro" id="IPR012337">
    <property type="entry name" value="RNaseH-like_sf"/>
</dbReference>
<evidence type="ECO:0000256" key="3">
    <source>
        <dbReference type="ARBA" id="ARBA00022722"/>
    </source>
</evidence>
<dbReference type="SUPFAM" id="SSF53098">
    <property type="entry name" value="Ribonuclease H-like"/>
    <property type="match status" value="1"/>
</dbReference>
<evidence type="ECO:0000259" key="7">
    <source>
        <dbReference type="PROSITE" id="PS50879"/>
    </source>
</evidence>